<keyword evidence="3" id="KW-0963">Cytoplasm</keyword>
<feature type="region of interest" description="Disordered" evidence="5">
    <location>
        <begin position="100"/>
        <end position="122"/>
    </location>
</feature>
<dbReference type="EMBL" id="CAJNOC010000185">
    <property type="protein sequence ID" value="CAF0724155.1"/>
    <property type="molecule type" value="Genomic_DNA"/>
</dbReference>
<evidence type="ECO:0000256" key="1">
    <source>
        <dbReference type="ARBA" id="ARBA00004496"/>
    </source>
</evidence>
<evidence type="ECO:0000256" key="2">
    <source>
        <dbReference type="ARBA" id="ARBA00008332"/>
    </source>
</evidence>
<dbReference type="Pfam" id="PF10248">
    <property type="entry name" value="Mlf1IP"/>
    <property type="match status" value="1"/>
</dbReference>
<protein>
    <recommendedName>
        <fullName evidence="8">Myeloid leukemia factor</fullName>
    </recommendedName>
</protein>
<dbReference type="AlphaFoldDB" id="A0A813MP27"/>
<dbReference type="GO" id="GO:0005737">
    <property type="term" value="C:cytoplasm"/>
    <property type="evidence" value="ECO:0007669"/>
    <property type="project" value="UniProtKB-SubCell"/>
</dbReference>
<dbReference type="OrthoDB" id="8707547at2759"/>
<dbReference type="PANTHER" id="PTHR13105">
    <property type="entry name" value="MYELOID LEUKEMIA FACTOR"/>
    <property type="match status" value="1"/>
</dbReference>
<comment type="similarity">
    <text evidence="2">Belongs to the MLF family.</text>
</comment>
<gene>
    <name evidence="6" type="ORF">OXX778_LOCUS2396</name>
</gene>
<reference evidence="6" key="1">
    <citation type="submission" date="2021-02" db="EMBL/GenBank/DDBJ databases">
        <authorList>
            <person name="Nowell W R."/>
        </authorList>
    </citation>
    <scope>NUCLEOTIDE SEQUENCE</scope>
    <source>
        <strain evidence="6">Ploen Becks lab</strain>
    </source>
</reference>
<comment type="caution">
    <text evidence="6">The sequence shown here is derived from an EMBL/GenBank/DDBJ whole genome shotgun (WGS) entry which is preliminary data.</text>
</comment>
<evidence type="ECO:0000313" key="7">
    <source>
        <dbReference type="Proteomes" id="UP000663879"/>
    </source>
</evidence>
<accession>A0A813MP27</accession>
<evidence type="ECO:0000256" key="4">
    <source>
        <dbReference type="ARBA" id="ARBA00022553"/>
    </source>
</evidence>
<feature type="region of interest" description="Disordered" evidence="5">
    <location>
        <begin position="185"/>
        <end position="229"/>
    </location>
</feature>
<name>A0A813MP27_9BILA</name>
<evidence type="ECO:0000256" key="5">
    <source>
        <dbReference type="SAM" id="MobiDB-lite"/>
    </source>
</evidence>
<feature type="compositionally biased region" description="Low complexity" evidence="5">
    <location>
        <begin position="28"/>
        <end position="40"/>
    </location>
</feature>
<evidence type="ECO:0000256" key="3">
    <source>
        <dbReference type="ARBA" id="ARBA00022490"/>
    </source>
</evidence>
<feature type="region of interest" description="Disordered" evidence="5">
    <location>
        <begin position="19"/>
        <end position="55"/>
    </location>
</feature>
<evidence type="ECO:0000313" key="6">
    <source>
        <dbReference type="EMBL" id="CAF0724155.1"/>
    </source>
</evidence>
<sequence length="229" mass="26563">MFGFNDPFNHMNSIMSQFMMDPFAPPGQQQQQQQRRQNNQISRRDPFDPFSSLVSHHSPFPMMGMMGNFDNVFRNLEQMSSDPNSQVFSSSSVISYSNTGDGRPRVYQQSKQIKQGPGGVKETREMLRDSEKGIEKVAIGHHIGNRAHIIERQKNNGEIEEIVNMENLDEDELNAFNEEFESKVSSHLRSSHRDFNQHRSHRHLNNNQPLAIEENKTKKERKSKSKSRF</sequence>
<organism evidence="6 7">
    <name type="scientific">Brachionus calyciflorus</name>
    <dbReference type="NCBI Taxonomy" id="104777"/>
    <lineage>
        <taxon>Eukaryota</taxon>
        <taxon>Metazoa</taxon>
        <taxon>Spiralia</taxon>
        <taxon>Gnathifera</taxon>
        <taxon>Rotifera</taxon>
        <taxon>Eurotatoria</taxon>
        <taxon>Monogononta</taxon>
        <taxon>Pseudotrocha</taxon>
        <taxon>Ploima</taxon>
        <taxon>Brachionidae</taxon>
        <taxon>Brachionus</taxon>
    </lineage>
</organism>
<comment type="subcellular location">
    <subcellularLocation>
        <location evidence="1">Cytoplasm</location>
    </subcellularLocation>
</comment>
<feature type="compositionally biased region" description="Basic residues" evidence="5">
    <location>
        <begin position="218"/>
        <end position="229"/>
    </location>
</feature>
<dbReference type="Proteomes" id="UP000663879">
    <property type="component" value="Unassembled WGS sequence"/>
</dbReference>
<keyword evidence="4" id="KW-0597">Phosphoprotein</keyword>
<keyword evidence="7" id="KW-1185">Reference proteome</keyword>
<dbReference type="InterPro" id="IPR019376">
    <property type="entry name" value="Myeloid_leukemia_factor"/>
</dbReference>
<proteinExistence type="inferred from homology"/>
<evidence type="ECO:0008006" key="8">
    <source>
        <dbReference type="Google" id="ProtNLM"/>
    </source>
</evidence>